<name>A0ABN1LXN7_9SPHN</name>
<dbReference type="Pfam" id="PF04828">
    <property type="entry name" value="GFA"/>
    <property type="match status" value="1"/>
</dbReference>
<accession>A0ABN1LXN7</accession>
<evidence type="ECO:0000259" key="5">
    <source>
        <dbReference type="PROSITE" id="PS51891"/>
    </source>
</evidence>
<dbReference type="Gene3D" id="3.90.1590.10">
    <property type="entry name" value="glutathione-dependent formaldehyde- activating enzyme (gfa)"/>
    <property type="match status" value="1"/>
</dbReference>
<dbReference type="PANTHER" id="PTHR33337:SF40">
    <property type="entry name" value="CENP-V_GFA DOMAIN-CONTAINING PROTEIN-RELATED"/>
    <property type="match status" value="1"/>
</dbReference>
<evidence type="ECO:0000313" key="6">
    <source>
        <dbReference type="EMBL" id="GAA0861678.1"/>
    </source>
</evidence>
<dbReference type="SUPFAM" id="SSF51316">
    <property type="entry name" value="Mss4-like"/>
    <property type="match status" value="1"/>
</dbReference>
<dbReference type="PROSITE" id="PS51891">
    <property type="entry name" value="CENP_V_GFA"/>
    <property type="match status" value="1"/>
</dbReference>
<dbReference type="EMBL" id="BAAAFE010000003">
    <property type="protein sequence ID" value="GAA0861678.1"/>
    <property type="molecule type" value="Genomic_DNA"/>
</dbReference>
<dbReference type="InterPro" id="IPR011057">
    <property type="entry name" value="Mss4-like_sf"/>
</dbReference>
<reference evidence="6 7" key="1">
    <citation type="journal article" date="2019" name="Int. J. Syst. Evol. Microbiol.">
        <title>The Global Catalogue of Microorganisms (GCM) 10K type strain sequencing project: providing services to taxonomists for standard genome sequencing and annotation.</title>
        <authorList>
            <consortium name="The Broad Institute Genomics Platform"/>
            <consortium name="The Broad Institute Genome Sequencing Center for Infectious Disease"/>
            <person name="Wu L."/>
            <person name="Ma J."/>
        </authorList>
    </citation>
    <scope>NUCLEOTIDE SEQUENCE [LARGE SCALE GENOMIC DNA]</scope>
    <source>
        <strain evidence="6 7">JCM 15910</strain>
    </source>
</reference>
<proteinExistence type="inferred from homology"/>
<keyword evidence="7" id="KW-1185">Reference proteome</keyword>
<dbReference type="Proteomes" id="UP001500738">
    <property type="component" value="Unassembled WGS sequence"/>
</dbReference>
<protein>
    <submittedName>
        <fullName evidence="6">GFA family protein</fullName>
    </submittedName>
</protein>
<gene>
    <name evidence="6" type="ORF">GCM10009115_05280</name>
</gene>
<comment type="caution">
    <text evidence="6">The sequence shown here is derived from an EMBL/GenBank/DDBJ whole genome shotgun (WGS) entry which is preliminary data.</text>
</comment>
<dbReference type="PANTHER" id="PTHR33337">
    <property type="entry name" value="GFA DOMAIN-CONTAINING PROTEIN"/>
    <property type="match status" value="1"/>
</dbReference>
<keyword evidence="2" id="KW-0479">Metal-binding</keyword>
<feature type="domain" description="CENP-V/GFA" evidence="5">
    <location>
        <begin position="3"/>
        <end position="109"/>
    </location>
</feature>
<sequence>MVYTGRCACGAVEVRIDGEPLAVRQCWCQHCQKIAAGGPTHNAVFPTDAIMTDGITASDSYVADSGNTLTRSHCAACGTPMFSASSARPQMRVVRLGVLDQPHGLKPTAAIWTSEAPDWAILDPAMEQFPAQPPAPPAPQS</sequence>
<comment type="similarity">
    <text evidence="1">Belongs to the Gfa family.</text>
</comment>
<keyword evidence="3" id="KW-0862">Zinc</keyword>
<keyword evidence="4" id="KW-0456">Lyase</keyword>
<evidence type="ECO:0000256" key="1">
    <source>
        <dbReference type="ARBA" id="ARBA00005495"/>
    </source>
</evidence>
<evidence type="ECO:0000313" key="7">
    <source>
        <dbReference type="Proteomes" id="UP001500738"/>
    </source>
</evidence>
<organism evidence="6 7">
    <name type="scientific">Sphingopyxis soli</name>
    <dbReference type="NCBI Taxonomy" id="592051"/>
    <lineage>
        <taxon>Bacteria</taxon>
        <taxon>Pseudomonadati</taxon>
        <taxon>Pseudomonadota</taxon>
        <taxon>Alphaproteobacteria</taxon>
        <taxon>Sphingomonadales</taxon>
        <taxon>Sphingomonadaceae</taxon>
        <taxon>Sphingopyxis</taxon>
    </lineage>
</organism>
<evidence type="ECO:0000256" key="4">
    <source>
        <dbReference type="ARBA" id="ARBA00023239"/>
    </source>
</evidence>
<evidence type="ECO:0000256" key="3">
    <source>
        <dbReference type="ARBA" id="ARBA00022833"/>
    </source>
</evidence>
<dbReference type="RefSeq" id="WP_215352866.1">
    <property type="nucleotide sequence ID" value="NZ_BAAAFE010000003.1"/>
</dbReference>
<dbReference type="InterPro" id="IPR006913">
    <property type="entry name" value="CENP-V/GFA"/>
</dbReference>
<evidence type="ECO:0000256" key="2">
    <source>
        <dbReference type="ARBA" id="ARBA00022723"/>
    </source>
</evidence>